<protein>
    <submittedName>
        <fullName evidence="3">Uncharacterized protein</fullName>
    </submittedName>
</protein>
<dbReference type="Proteomes" id="UP000183971">
    <property type="component" value="Unassembled WGS sequence"/>
</dbReference>
<evidence type="ECO:0000313" key="3">
    <source>
        <dbReference type="EMBL" id="CZR33380.1"/>
    </source>
</evidence>
<keyword evidence="2" id="KW-1133">Transmembrane helix</keyword>
<sequence length="108" mass="12222">MSSSSSQTTPPGPSEAPSGRSSPPTYELAELSHEPMAELVKVVVEPAMPAPTMHAPTMPVQLQTQEHYEAHQSREEKSQYPWRISRLNIFFFIFDLLFCGFLLFNLLR</sequence>
<keyword evidence="4" id="KW-1185">Reference proteome</keyword>
<feature type="transmembrane region" description="Helical" evidence="2">
    <location>
        <begin position="87"/>
        <end position="107"/>
    </location>
</feature>
<accession>A0A1L7V058</accession>
<organism evidence="3 4">
    <name type="scientific">Fusarium proliferatum (strain ET1)</name>
    <name type="common">Orchid endophyte fungus</name>
    <dbReference type="NCBI Taxonomy" id="1227346"/>
    <lineage>
        <taxon>Eukaryota</taxon>
        <taxon>Fungi</taxon>
        <taxon>Dikarya</taxon>
        <taxon>Ascomycota</taxon>
        <taxon>Pezizomycotina</taxon>
        <taxon>Sordariomycetes</taxon>
        <taxon>Hypocreomycetidae</taxon>
        <taxon>Hypocreales</taxon>
        <taxon>Nectriaceae</taxon>
        <taxon>Fusarium</taxon>
        <taxon>Fusarium fujikuroi species complex</taxon>
    </lineage>
</organism>
<dbReference type="VEuPathDB" id="FungiDB:FPRO_01778"/>
<evidence type="ECO:0000256" key="1">
    <source>
        <dbReference type="SAM" id="MobiDB-lite"/>
    </source>
</evidence>
<keyword evidence="2" id="KW-0472">Membrane</keyword>
<keyword evidence="2" id="KW-0812">Transmembrane</keyword>
<evidence type="ECO:0000313" key="4">
    <source>
        <dbReference type="Proteomes" id="UP000183971"/>
    </source>
</evidence>
<dbReference type="RefSeq" id="XP_031074695.1">
    <property type="nucleotide sequence ID" value="XM_031227694.1"/>
</dbReference>
<feature type="region of interest" description="Disordered" evidence="1">
    <location>
        <begin position="1"/>
        <end position="26"/>
    </location>
</feature>
<gene>
    <name evidence="3" type="ORF">FPRO_01778</name>
</gene>
<evidence type="ECO:0000256" key="2">
    <source>
        <dbReference type="SAM" id="Phobius"/>
    </source>
</evidence>
<dbReference type="AlphaFoldDB" id="A0A1L7V058"/>
<proteinExistence type="predicted"/>
<comment type="caution">
    <text evidence="3">The sequence shown here is derived from an EMBL/GenBank/DDBJ whole genome shotgun (WGS) entry which is preliminary data.</text>
</comment>
<reference evidence="4" key="1">
    <citation type="journal article" date="2016" name="Genome Biol. Evol.">
        <title>Comparative 'omics' of the Fusarium fujikuroi species complex highlights differences in genetic potential and metabolite synthesis.</title>
        <authorList>
            <person name="Niehaus E.-M."/>
            <person name="Muensterkoetter M."/>
            <person name="Proctor R.H."/>
            <person name="Brown D.W."/>
            <person name="Sharon A."/>
            <person name="Idan Y."/>
            <person name="Oren-Young L."/>
            <person name="Sieber C.M."/>
            <person name="Novak O."/>
            <person name="Pencik A."/>
            <person name="Tarkowska D."/>
            <person name="Hromadova K."/>
            <person name="Freeman S."/>
            <person name="Maymon M."/>
            <person name="Elazar M."/>
            <person name="Youssef S.A."/>
            <person name="El-Shabrawy E.S.M."/>
            <person name="Shalaby A.B.A."/>
            <person name="Houterman P."/>
            <person name="Brock N.L."/>
            <person name="Burkhardt I."/>
            <person name="Tsavkelova E.A."/>
            <person name="Dickschat J.S."/>
            <person name="Galuszka P."/>
            <person name="Gueldener U."/>
            <person name="Tudzynski B."/>
        </authorList>
    </citation>
    <scope>NUCLEOTIDE SEQUENCE [LARGE SCALE GENOMIC DNA]</scope>
    <source>
        <strain evidence="4">ET1</strain>
    </source>
</reference>
<dbReference type="GeneID" id="42046665"/>
<dbReference type="EMBL" id="FJOF01000001">
    <property type="protein sequence ID" value="CZR33380.1"/>
    <property type="molecule type" value="Genomic_DNA"/>
</dbReference>
<name>A0A1L7V058_FUSPR</name>